<evidence type="ECO:0000259" key="5">
    <source>
        <dbReference type="Pfam" id="PF22780"/>
    </source>
</evidence>
<dbReference type="EMBL" id="CP017037">
    <property type="protein sequence ID" value="AOH38795.1"/>
    <property type="molecule type" value="Genomic_DNA"/>
</dbReference>
<dbReference type="Gene3D" id="2.40.30.10">
    <property type="entry name" value="Translation factors"/>
    <property type="match status" value="1"/>
</dbReference>
<dbReference type="InterPro" id="IPR055178">
    <property type="entry name" value="RsdA/BaiN/AoA(So)-like_dom"/>
</dbReference>
<gene>
    <name evidence="6" type="ORF">BCB69_01635</name>
</gene>
<keyword evidence="2" id="KW-0285">Flavoprotein</keyword>
<dbReference type="InterPro" id="IPR004792">
    <property type="entry name" value="BaiN-like"/>
</dbReference>
<dbReference type="PANTHER" id="PTHR42887:SF2">
    <property type="entry name" value="OS12G0638800 PROTEIN"/>
    <property type="match status" value="1"/>
</dbReference>
<accession>A0A1B3WCV4</accession>
<dbReference type="RefSeq" id="WP_069176826.1">
    <property type="nucleotide sequence ID" value="NZ_CP017037.1"/>
</dbReference>
<dbReference type="Gene3D" id="3.50.50.60">
    <property type="entry name" value="FAD/NAD(P)-binding domain"/>
    <property type="match status" value="1"/>
</dbReference>
<dbReference type="Proteomes" id="UP000094757">
    <property type="component" value="Chromosome"/>
</dbReference>
<sequence>MSCINKHIIVIGGGVAGLFASVMAAHHGCKVTLFEKMNRVGLKMGITGKGRCNITNAKPITEFIKMTPGNGKFLFSSYSRFSNEDLLHIFHEWGLETVTERGGRVFPASESAQDVRYLFMRKLKEYKVDVHLEEPVRHLDIYDGNVKGVNTDRGNYACDAVIICTGGKSYPRTGSTGDGYLLAKEAGHTIIPIRPVLIPFITKEDWCKKLQGLSLKNIRLTVSGGSKKMATEMGEMMFTHFGITGPIVLSLSDKVSLWLSLGLSVSASLDMKPALSEKKLDKRVLRDLEKYHLKQIAGAMQDLLPHRMIDIVLDLAQIPPNYPVSELTKAQRQKLVTTLKNMPITIIGTRPIEEAIVTAGGISTKEINAKTMESKLCKNLYFAGEVIDIHAFTGGYNLQAAFSTGYSAALSILGGMDS</sequence>
<keyword evidence="3" id="KW-0274">FAD</keyword>
<feature type="domain" description="RsdA/BaiN/AoA(So)-like Rossmann fold-like" evidence="4">
    <location>
        <begin position="7"/>
        <end position="409"/>
    </location>
</feature>
<evidence type="ECO:0000313" key="7">
    <source>
        <dbReference type="Proteomes" id="UP000094757"/>
    </source>
</evidence>
<dbReference type="PANTHER" id="PTHR42887">
    <property type="entry name" value="OS12G0638800 PROTEIN"/>
    <property type="match status" value="1"/>
</dbReference>
<name>A0A1B3WCV4_9FIRM</name>
<evidence type="ECO:0000259" key="4">
    <source>
        <dbReference type="Pfam" id="PF03486"/>
    </source>
</evidence>
<dbReference type="InterPro" id="IPR036188">
    <property type="entry name" value="FAD/NAD-bd_sf"/>
</dbReference>
<protein>
    <submittedName>
        <fullName evidence="6">FAD-dependent oxidoreductase</fullName>
    </submittedName>
</protein>
<dbReference type="NCBIfam" id="TIGR00275">
    <property type="entry name" value="aminoacetone oxidase family FAD-binding enzyme"/>
    <property type="match status" value="1"/>
</dbReference>
<evidence type="ECO:0000256" key="2">
    <source>
        <dbReference type="ARBA" id="ARBA00022630"/>
    </source>
</evidence>
<dbReference type="InterPro" id="IPR057661">
    <property type="entry name" value="RsdA/BaiN/AoA(So)_Rossmann"/>
</dbReference>
<evidence type="ECO:0000313" key="6">
    <source>
        <dbReference type="EMBL" id="AOH38795.1"/>
    </source>
</evidence>
<dbReference type="KEGG" id="dpn:BCB69_01635"/>
<evidence type="ECO:0000256" key="1">
    <source>
        <dbReference type="ARBA" id="ARBA00001974"/>
    </source>
</evidence>
<dbReference type="Pfam" id="PF03486">
    <property type="entry name" value="HI0933_like"/>
    <property type="match status" value="1"/>
</dbReference>
<dbReference type="Gene3D" id="1.10.8.260">
    <property type="entry name" value="HI0933 insert domain-like"/>
    <property type="match status" value="1"/>
</dbReference>
<feature type="domain" description="RsdA/BaiN/AoA(So)-like insert" evidence="5">
    <location>
        <begin position="194"/>
        <end position="357"/>
    </location>
</feature>
<dbReference type="STRING" id="39950.BCB69_01635"/>
<reference evidence="7" key="1">
    <citation type="submission" date="2016-08" db="EMBL/GenBank/DDBJ databases">
        <authorList>
            <person name="Holder M.E."/>
            <person name="Ajami N.J."/>
            <person name="Petrosino J.F."/>
        </authorList>
    </citation>
    <scope>NUCLEOTIDE SEQUENCE [LARGE SCALE GENOMIC DNA]</scope>
    <source>
        <strain evidence="7">F0677</strain>
    </source>
</reference>
<dbReference type="Pfam" id="PF22780">
    <property type="entry name" value="HI0933_like_1st"/>
    <property type="match status" value="1"/>
</dbReference>
<dbReference type="AlphaFoldDB" id="A0A1B3WCV4"/>
<dbReference type="PRINTS" id="PR00411">
    <property type="entry name" value="PNDRDTASEI"/>
</dbReference>
<dbReference type="SUPFAM" id="SSF51905">
    <property type="entry name" value="FAD/NAD(P)-binding domain"/>
    <property type="match status" value="1"/>
</dbReference>
<comment type="cofactor">
    <cofactor evidence="1">
        <name>FAD</name>
        <dbReference type="ChEBI" id="CHEBI:57692"/>
    </cofactor>
</comment>
<dbReference type="InterPro" id="IPR023166">
    <property type="entry name" value="BaiN-like_dom_sf"/>
</dbReference>
<dbReference type="SUPFAM" id="SSF160996">
    <property type="entry name" value="HI0933 insert domain-like"/>
    <property type="match status" value="1"/>
</dbReference>
<organism evidence="6 7">
    <name type="scientific">Dialister pneumosintes</name>
    <dbReference type="NCBI Taxonomy" id="39950"/>
    <lineage>
        <taxon>Bacteria</taxon>
        <taxon>Bacillati</taxon>
        <taxon>Bacillota</taxon>
        <taxon>Negativicutes</taxon>
        <taxon>Veillonellales</taxon>
        <taxon>Veillonellaceae</taxon>
        <taxon>Dialister</taxon>
    </lineage>
</organism>
<evidence type="ECO:0000256" key="3">
    <source>
        <dbReference type="ARBA" id="ARBA00022827"/>
    </source>
</evidence>
<proteinExistence type="predicted"/>